<organism evidence="1 2">
    <name type="scientific">Pseudomonas fluorescens</name>
    <dbReference type="NCBI Taxonomy" id="294"/>
    <lineage>
        <taxon>Bacteria</taxon>
        <taxon>Pseudomonadati</taxon>
        <taxon>Pseudomonadota</taxon>
        <taxon>Gammaproteobacteria</taxon>
        <taxon>Pseudomonadales</taxon>
        <taxon>Pseudomonadaceae</taxon>
        <taxon>Pseudomonas</taxon>
    </lineage>
</organism>
<name>A0A109LC59_PSEFL</name>
<sequence length="262" mass="28825">MAVGRIVVAEYRQRPQDFHAWGIDRHQDHRVLLVTRRIGVAQAHEDQDLAARVAGAGGPPLLAVDHPLVALAFGAGGHVGGVRGRHIRFGHGKGGTNLAAQQGFEPALFLFFVGVAHQHFHVAGVGSGAVEWLRAEQRAAHDFRQGCVFKVGQASAQFGFRQKQVPQALGLRLGLEFFHDRRGLPAITFADLAFEHRFGRVDISVHERSDAFTQFLNLGRIGEIHEQLPSLRGCLGHAFDARTALIIYLAYSRRVLTFITDI</sequence>
<dbReference type="EMBL" id="LCYA01000141">
    <property type="protein sequence ID" value="KWV85097.1"/>
    <property type="molecule type" value="Genomic_DNA"/>
</dbReference>
<reference evidence="1 2" key="1">
    <citation type="submission" date="2015-05" db="EMBL/GenBank/DDBJ databases">
        <title>A genomic and transcriptomic approach to investigate the blue pigment phenotype in Pseudomonas fluorescens.</title>
        <authorList>
            <person name="Andreani N.A."/>
            <person name="Cardazzo B."/>
        </authorList>
    </citation>
    <scope>NUCLEOTIDE SEQUENCE [LARGE SCALE GENOMIC DNA]</scope>
    <source>
        <strain evidence="1 2">Ps_22</strain>
    </source>
</reference>
<comment type="caution">
    <text evidence="1">The sequence shown here is derived from an EMBL/GenBank/DDBJ whole genome shotgun (WGS) entry which is preliminary data.</text>
</comment>
<protein>
    <submittedName>
        <fullName evidence="1">Uncharacterized protein</fullName>
    </submittedName>
</protein>
<evidence type="ECO:0000313" key="2">
    <source>
        <dbReference type="Proteomes" id="UP000061348"/>
    </source>
</evidence>
<dbReference type="Proteomes" id="UP000061348">
    <property type="component" value="Unassembled WGS sequence"/>
</dbReference>
<evidence type="ECO:0000313" key="1">
    <source>
        <dbReference type="EMBL" id="KWV85097.1"/>
    </source>
</evidence>
<dbReference type="AlphaFoldDB" id="A0A109LC59"/>
<accession>A0A109LC59</accession>
<proteinExistence type="predicted"/>
<gene>
    <name evidence="1" type="ORF">PFLmoz3_05245</name>
</gene>